<proteinExistence type="inferred from homology"/>
<dbReference type="SUPFAM" id="SSF55326">
    <property type="entry name" value="PurM N-terminal domain-like"/>
    <property type="match status" value="1"/>
</dbReference>
<keyword evidence="2" id="KW-0067">ATP-binding</keyword>
<dbReference type="RefSeq" id="WP_166270206.1">
    <property type="nucleotide sequence ID" value="NZ_CP048029.1"/>
</dbReference>
<dbReference type="GO" id="GO:0009030">
    <property type="term" value="F:thiamine-phosphate kinase activity"/>
    <property type="evidence" value="ECO:0007669"/>
    <property type="project" value="UniProtKB-UniRule"/>
</dbReference>
<dbReference type="HAMAP" id="MF_02128">
    <property type="entry name" value="TMP_kinase"/>
    <property type="match status" value="1"/>
</dbReference>
<comment type="catalytic activity">
    <reaction evidence="2">
        <text>thiamine phosphate + ATP = thiamine diphosphate + ADP</text>
        <dbReference type="Rhea" id="RHEA:15913"/>
        <dbReference type="ChEBI" id="CHEBI:30616"/>
        <dbReference type="ChEBI" id="CHEBI:37575"/>
        <dbReference type="ChEBI" id="CHEBI:58937"/>
        <dbReference type="ChEBI" id="CHEBI:456216"/>
        <dbReference type="EC" id="2.7.4.16"/>
    </reaction>
</comment>
<dbReference type="InterPro" id="IPR036921">
    <property type="entry name" value="PurM-like_N_sf"/>
</dbReference>
<reference evidence="6" key="1">
    <citation type="submission" date="2020-01" db="EMBL/GenBank/DDBJ databases">
        <title>Caldichromatium gen. nov., sp. nov., a thermophilic purple sulfur bacterium member of the family Chromatiaceae isolated from Nakabusa hot spring, Japan.</title>
        <authorList>
            <person name="Saini M.K."/>
            <person name="Hanada S."/>
            <person name="Tank M."/>
        </authorList>
    </citation>
    <scope>NUCLEOTIDE SEQUENCE [LARGE SCALE GENOMIC DNA]</scope>
    <source>
        <strain evidence="6">No.7</strain>
    </source>
</reference>
<comment type="function">
    <text evidence="2">Catalyzes the ATP-dependent phosphorylation of thiamine-monophosphate (TMP) to form thiamine-pyrophosphate (TPP), the active form of vitamin B1.</text>
</comment>
<evidence type="ECO:0000259" key="4">
    <source>
        <dbReference type="Pfam" id="PF02769"/>
    </source>
</evidence>
<keyword evidence="2" id="KW-0479">Metal-binding</keyword>
<feature type="domain" description="PurM-like N-terminal" evidence="3">
    <location>
        <begin position="26"/>
        <end position="136"/>
    </location>
</feature>
<dbReference type="Proteomes" id="UP000502699">
    <property type="component" value="Chromosome"/>
</dbReference>
<keyword evidence="2 5" id="KW-0808">Transferase</keyword>
<feature type="binding site" evidence="2">
    <location>
        <position position="144"/>
    </location>
    <ligand>
        <name>ATP</name>
        <dbReference type="ChEBI" id="CHEBI:30616"/>
    </ligand>
</feature>
<feature type="binding site" evidence="2">
    <location>
        <position position="73"/>
    </location>
    <ligand>
        <name>Mg(2+)</name>
        <dbReference type="ChEBI" id="CHEBI:18420"/>
        <label>3</label>
    </ligand>
</feature>
<dbReference type="KEGG" id="cjap:GWK36_04955"/>
<dbReference type="InterPro" id="IPR010918">
    <property type="entry name" value="PurM-like_C_dom"/>
</dbReference>
<feature type="binding site" evidence="2">
    <location>
        <position position="52"/>
    </location>
    <ligand>
        <name>substrate</name>
    </ligand>
</feature>
<sequence>MSEFELIRRYFSDLGAARADVSLGVGDDCALLSVPPDQMLAVSIDTLNVGVHFFPDVDPASLGHKALAVGLSDLAAMGAEPVWATLALTLPDLDLDWVHAFALGFGCLADVYGVRLVGGDTTRGPLSVTVQVHGLVPQDMAIRRAGARPGDAIFVSGTLGDSALALRLRQDGKEIPSELQQRLDLPEPRVALGLHLRGIASAAIDLSDGLAGDLGHILEASGVGAELELKHLPLSPRVAEAVAESRDWSLPLQGGDDYELCVCVPPDRIEMVEVLATTLGVPLARVGWIRSALGIEAHLPNGGRSLIAARGYDHFTAIHPG</sequence>
<dbReference type="AlphaFoldDB" id="A0A6G7VCC2"/>
<keyword evidence="2" id="KW-0460">Magnesium</keyword>
<comment type="miscellaneous">
    <text evidence="2">Reaction mechanism of ThiL seems to utilize a direct, inline transfer of the gamma-phosphate of ATP to TMP rather than a phosphorylated enzyme intermediate.</text>
</comment>
<feature type="binding site" evidence="2">
    <location>
        <position position="73"/>
    </location>
    <ligand>
        <name>Mg(2+)</name>
        <dbReference type="ChEBI" id="CHEBI:18420"/>
        <label>2</label>
    </ligand>
</feature>
<evidence type="ECO:0000256" key="2">
    <source>
        <dbReference type="HAMAP-Rule" id="MF_02128"/>
    </source>
</evidence>
<dbReference type="Gene3D" id="3.30.1330.10">
    <property type="entry name" value="PurM-like, N-terminal domain"/>
    <property type="match status" value="1"/>
</dbReference>
<accession>A0A6G7VCC2</accession>
<feature type="domain" description="PurM-like C-terminal" evidence="4">
    <location>
        <begin position="148"/>
        <end position="289"/>
    </location>
</feature>
<comment type="caution">
    <text evidence="2">Lacks conserved residue(s) required for the propagation of feature annotation.</text>
</comment>
<feature type="binding site" evidence="2">
    <location>
        <position position="28"/>
    </location>
    <ligand>
        <name>Mg(2+)</name>
        <dbReference type="ChEBI" id="CHEBI:18420"/>
        <label>4</label>
    </ligand>
</feature>
<feature type="binding site" evidence="2">
    <location>
        <position position="28"/>
    </location>
    <ligand>
        <name>Mg(2+)</name>
        <dbReference type="ChEBI" id="CHEBI:18420"/>
        <label>3</label>
    </ligand>
</feature>
<feature type="binding site" evidence="2">
    <location>
        <position position="205"/>
    </location>
    <ligand>
        <name>Mg(2+)</name>
        <dbReference type="ChEBI" id="CHEBI:18420"/>
        <label>3</label>
    </ligand>
</feature>
<feature type="binding site" evidence="2">
    <location>
        <position position="43"/>
    </location>
    <ligand>
        <name>Mg(2+)</name>
        <dbReference type="ChEBI" id="CHEBI:18420"/>
        <label>4</label>
    </ligand>
</feature>
<dbReference type="NCBIfam" id="TIGR01379">
    <property type="entry name" value="thiL"/>
    <property type="match status" value="1"/>
</dbReference>
<evidence type="ECO:0000313" key="5">
    <source>
        <dbReference type="EMBL" id="QIK37437.1"/>
    </source>
</evidence>
<feature type="binding site" evidence="2">
    <location>
        <begin position="119"/>
        <end position="120"/>
    </location>
    <ligand>
        <name>ATP</name>
        <dbReference type="ChEBI" id="CHEBI:30616"/>
    </ligand>
</feature>
<keyword evidence="2 5" id="KW-0418">Kinase</keyword>
<dbReference type="PANTHER" id="PTHR30270:SF0">
    <property type="entry name" value="THIAMINE-MONOPHOSPHATE KINASE"/>
    <property type="match status" value="1"/>
</dbReference>
<feature type="binding site" evidence="2">
    <location>
        <position position="207"/>
    </location>
    <ligand>
        <name>ATP</name>
        <dbReference type="ChEBI" id="CHEBI:30616"/>
    </ligand>
</feature>
<dbReference type="Pfam" id="PF02769">
    <property type="entry name" value="AIRS_C"/>
    <property type="match status" value="1"/>
</dbReference>
<dbReference type="GO" id="GO:0005524">
    <property type="term" value="F:ATP binding"/>
    <property type="evidence" value="ECO:0007669"/>
    <property type="project" value="UniProtKB-UniRule"/>
</dbReference>
<keyword evidence="6" id="KW-1185">Reference proteome</keyword>
<organism evidence="5 6">
    <name type="scientific">Caldichromatium japonicum</name>
    <dbReference type="NCBI Taxonomy" id="2699430"/>
    <lineage>
        <taxon>Bacteria</taxon>
        <taxon>Pseudomonadati</taxon>
        <taxon>Pseudomonadota</taxon>
        <taxon>Gammaproteobacteria</taxon>
        <taxon>Chromatiales</taxon>
        <taxon>Chromatiaceae</taxon>
        <taxon>Caldichromatium</taxon>
    </lineage>
</organism>
<dbReference type="GO" id="GO:0009228">
    <property type="term" value="P:thiamine biosynthetic process"/>
    <property type="evidence" value="ECO:0007669"/>
    <property type="project" value="UniProtKB-KW"/>
</dbReference>
<keyword evidence="2" id="KW-0547">Nucleotide-binding</keyword>
<dbReference type="GO" id="GO:0009229">
    <property type="term" value="P:thiamine diphosphate biosynthetic process"/>
    <property type="evidence" value="ECO:0007669"/>
    <property type="project" value="UniProtKB-UniRule"/>
</dbReference>
<dbReference type="EMBL" id="CP048029">
    <property type="protein sequence ID" value="QIK37437.1"/>
    <property type="molecule type" value="Genomic_DNA"/>
</dbReference>
<evidence type="ECO:0000259" key="3">
    <source>
        <dbReference type="Pfam" id="PF00586"/>
    </source>
</evidence>
<comment type="similarity">
    <text evidence="2">Belongs to the thiamine-monophosphate kinase family.</text>
</comment>
<feature type="binding site" evidence="2">
    <location>
        <position position="45"/>
    </location>
    <ligand>
        <name>Mg(2+)</name>
        <dbReference type="ChEBI" id="CHEBI:18420"/>
        <label>2</label>
    </ligand>
</feature>
<dbReference type="CDD" id="cd02194">
    <property type="entry name" value="ThiL"/>
    <property type="match status" value="1"/>
</dbReference>
<dbReference type="InterPro" id="IPR006283">
    <property type="entry name" value="ThiL-like"/>
</dbReference>
<dbReference type="PANTHER" id="PTHR30270">
    <property type="entry name" value="THIAMINE-MONOPHOSPHATE KINASE"/>
    <property type="match status" value="1"/>
</dbReference>
<dbReference type="PIRSF" id="PIRSF005303">
    <property type="entry name" value="Thiam_monoph_kin"/>
    <property type="match status" value="1"/>
</dbReference>
<dbReference type="SUPFAM" id="SSF56042">
    <property type="entry name" value="PurM C-terminal domain-like"/>
    <property type="match status" value="1"/>
</dbReference>
<dbReference type="Gene3D" id="3.90.650.10">
    <property type="entry name" value="PurM-like C-terminal domain"/>
    <property type="match status" value="1"/>
</dbReference>
<dbReference type="Pfam" id="PF00586">
    <property type="entry name" value="AIRS"/>
    <property type="match status" value="1"/>
</dbReference>
<comment type="pathway">
    <text evidence="2">Cofactor biosynthesis; thiamine diphosphate biosynthesis; thiamine diphosphate from thiamine phosphate: step 1/1.</text>
</comment>
<feature type="binding site" evidence="2">
    <location>
        <position position="45"/>
    </location>
    <ligand>
        <name>Mg(2+)</name>
        <dbReference type="ChEBI" id="CHEBI:18420"/>
        <label>1</label>
    </ligand>
</feature>
<dbReference type="EC" id="2.7.4.16" evidence="2"/>
<feature type="binding site" evidence="2">
    <location>
        <position position="256"/>
    </location>
    <ligand>
        <name>substrate</name>
    </ligand>
</feature>
<evidence type="ECO:0000313" key="6">
    <source>
        <dbReference type="Proteomes" id="UP000502699"/>
    </source>
</evidence>
<protein>
    <recommendedName>
        <fullName evidence="2">Thiamine-monophosphate kinase</fullName>
        <shortName evidence="2">TMP kinase</shortName>
        <shortName evidence="2">Thiamine-phosphate kinase</shortName>
        <ecNumber evidence="2">2.7.4.16</ecNumber>
    </recommendedName>
</protein>
<keyword evidence="1 2" id="KW-0784">Thiamine biosynthesis</keyword>
<name>A0A6G7VCC2_9GAMM</name>
<dbReference type="UniPathway" id="UPA00060">
    <property type="reaction ID" value="UER00142"/>
</dbReference>
<evidence type="ECO:0000256" key="1">
    <source>
        <dbReference type="ARBA" id="ARBA00022977"/>
    </source>
</evidence>
<dbReference type="InterPro" id="IPR036676">
    <property type="entry name" value="PurM-like_C_sf"/>
</dbReference>
<gene>
    <name evidence="2 5" type="primary">thiL</name>
    <name evidence="5" type="ORF">GWK36_04955</name>
</gene>
<feature type="binding site" evidence="2">
    <location>
        <position position="208"/>
    </location>
    <ligand>
        <name>Mg(2+)</name>
        <dbReference type="ChEBI" id="CHEBI:18420"/>
        <label>5</label>
    </ligand>
</feature>
<feature type="binding site" evidence="2">
    <location>
        <position position="312"/>
    </location>
    <ligand>
        <name>substrate</name>
    </ligand>
</feature>
<dbReference type="InterPro" id="IPR016188">
    <property type="entry name" value="PurM-like_N"/>
</dbReference>
<dbReference type="GO" id="GO:0000287">
    <property type="term" value="F:magnesium ion binding"/>
    <property type="evidence" value="ECO:0007669"/>
    <property type="project" value="UniProtKB-UniRule"/>
</dbReference>
<feature type="binding site" evidence="2">
    <location>
        <position position="73"/>
    </location>
    <ligand>
        <name>Mg(2+)</name>
        <dbReference type="ChEBI" id="CHEBI:18420"/>
        <label>4</label>
    </ligand>
</feature>
<feature type="binding site" evidence="2">
    <location>
        <position position="120"/>
    </location>
    <ligand>
        <name>Mg(2+)</name>
        <dbReference type="ChEBI" id="CHEBI:18420"/>
        <label>1</label>
    </ligand>
</feature>